<dbReference type="PROSITE" id="PS50847">
    <property type="entry name" value="GRAM_POS_ANCHORING"/>
    <property type="match status" value="1"/>
</dbReference>
<keyword evidence="4 8" id="KW-0732">Signal</keyword>
<evidence type="ECO:0000256" key="2">
    <source>
        <dbReference type="ARBA" id="ARBA00022512"/>
    </source>
</evidence>
<keyword evidence="2" id="KW-0134">Cell wall</keyword>
<feature type="domain" description="Gram-positive cocci surface proteins LPxTG" evidence="9">
    <location>
        <begin position="328"/>
        <end position="365"/>
    </location>
</feature>
<evidence type="ECO:0000313" key="11">
    <source>
        <dbReference type="Proteomes" id="UP000623172"/>
    </source>
</evidence>
<feature type="chain" id="PRO_5037242067" evidence="8">
    <location>
        <begin position="29"/>
        <end position="365"/>
    </location>
</feature>
<feature type="compositionally biased region" description="Low complexity" evidence="6">
    <location>
        <begin position="310"/>
        <end position="329"/>
    </location>
</feature>
<organism evidence="10 11">
    <name type="scientific">Gehongia tenuis</name>
    <dbReference type="NCBI Taxonomy" id="2763655"/>
    <lineage>
        <taxon>Bacteria</taxon>
        <taxon>Bacillati</taxon>
        <taxon>Bacillota</taxon>
        <taxon>Clostridia</taxon>
        <taxon>Christensenellales</taxon>
        <taxon>Christensenellaceae</taxon>
        <taxon>Gehongia</taxon>
    </lineage>
</organism>
<dbReference type="RefSeq" id="WP_249314424.1">
    <property type="nucleotide sequence ID" value="NZ_JACRSR010000001.1"/>
</dbReference>
<dbReference type="Pfam" id="PF09479">
    <property type="entry name" value="Flg_new"/>
    <property type="match status" value="1"/>
</dbReference>
<evidence type="ECO:0000256" key="4">
    <source>
        <dbReference type="ARBA" id="ARBA00022729"/>
    </source>
</evidence>
<dbReference type="AlphaFoldDB" id="A0A926D2T2"/>
<comment type="caution">
    <text evidence="10">The sequence shown here is derived from an EMBL/GenBank/DDBJ whole genome shotgun (WGS) entry which is preliminary data.</text>
</comment>
<proteinExistence type="predicted"/>
<protein>
    <submittedName>
        <fullName evidence="10">InlB B-repeat-containing protein</fullName>
    </submittedName>
</protein>
<feature type="signal peptide" evidence="8">
    <location>
        <begin position="1"/>
        <end position="28"/>
    </location>
</feature>
<dbReference type="EMBL" id="JACRSR010000001">
    <property type="protein sequence ID" value="MBC8530467.1"/>
    <property type="molecule type" value="Genomic_DNA"/>
</dbReference>
<dbReference type="InterPro" id="IPR042229">
    <property type="entry name" value="Listeria/Bacterioides_rpt_sf"/>
</dbReference>
<feature type="compositionally biased region" description="Low complexity" evidence="6">
    <location>
        <begin position="238"/>
        <end position="300"/>
    </location>
</feature>
<feature type="transmembrane region" description="Helical" evidence="7">
    <location>
        <begin position="337"/>
        <end position="356"/>
    </location>
</feature>
<reference evidence="10" key="1">
    <citation type="submission" date="2020-08" db="EMBL/GenBank/DDBJ databases">
        <title>Genome public.</title>
        <authorList>
            <person name="Liu C."/>
            <person name="Sun Q."/>
        </authorList>
    </citation>
    <scope>NUCLEOTIDE SEQUENCE</scope>
    <source>
        <strain evidence="10">NSJ-53</strain>
    </source>
</reference>
<evidence type="ECO:0000313" key="10">
    <source>
        <dbReference type="EMBL" id="MBC8530467.1"/>
    </source>
</evidence>
<keyword evidence="7" id="KW-0472">Membrane</keyword>
<evidence type="ECO:0000256" key="1">
    <source>
        <dbReference type="ARBA" id="ARBA00004196"/>
    </source>
</evidence>
<gene>
    <name evidence="10" type="ORF">H8696_01225</name>
</gene>
<evidence type="ECO:0000256" key="8">
    <source>
        <dbReference type="SAM" id="SignalP"/>
    </source>
</evidence>
<sequence>MTKHKLRIHFLLLAALMIGSLLPATSFAYEITRVPLTLKISSYGAPFMNGSTGAHNVNSVTWTQYISKNAVGSLNASGSAEAYFVQENGVWWLYLDVEIGSYKQTFPKVCNAKITNKDMSEAGGNITFGLSFQHSGGTSTYISISGGQDLPKPEVTYTLTYDGKGGSGAPAPQSLTSATGSATFTVSSVQPTRDGYTFKGWSTAPDATDVQYMGLASITITKNTTLYAVWEKVPVPSPSETTSPSPSESIDPSSSPSPSGSTDPSSSPSPSGSTAPSPSPSEGAPGTPTPEMSPEVSPTPEVTPTPTPIVTPSSEATPVPTATPVVNTPQTGHDGNGFALIAAVVLLAAAAAVVIVRRRKIHKSN</sequence>
<keyword evidence="11" id="KW-1185">Reference proteome</keyword>
<keyword evidence="7" id="KW-0812">Transmembrane</keyword>
<name>A0A926D2T2_9FIRM</name>
<dbReference type="Gene3D" id="2.60.40.4270">
    <property type="entry name" value="Listeria-Bacteroides repeat domain"/>
    <property type="match status" value="1"/>
</dbReference>
<keyword evidence="7" id="KW-1133">Transmembrane helix</keyword>
<evidence type="ECO:0000256" key="6">
    <source>
        <dbReference type="SAM" id="MobiDB-lite"/>
    </source>
</evidence>
<evidence type="ECO:0000256" key="3">
    <source>
        <dbReference type="ARBA" id="ARBA00022525"/>
    </source>
</evidence>
<dbReference type="GO" id="GO:0030313">
    <property type="term" value="C:cell envelope"/>
    <property type="evidence" value="ECO:0007669"/>
    <property type="project" value="UniProtKB-SubCell"/>
</dbReference>
<dbReference type="NCBIfam" id="TIGR01167">
    <property type="entry name" value="LPXTG_anchor"/>
    <property type="match status" value="1"/>
</dbReference>
<evidence type="ECO:0000259" key="9">
    <source>
        <dbReference type="PROSITE" id="PS50847"/>
    </source>
</evidence>
<evidence type="ECO:0000256" key="5">
    <source>
        <dbReference type="ARBA" id="ARBA00023088"/>
    </source>
</evidence>
<dbReference type="Proteomes" id="UP000623172">
    <property type="component" value="Unassembled WGS sequence"/>
</dbReference>
<evidence type="ECO:0000256" key="7">
    <source>
        <dbReference type="SAM" id="Phobius"/>
    </source>
</evidence>
<dbReference type="NCBIfam" id="TIGR02543">
    <property type="entry name" value="List_Bact_rpt"/>
    <property type="match status" value="1"/>
</dbReference>
<comment type="subcellular location">
    <subcellularLocation>
        <location evidence="1">Cell envelope</location>
    </subcellularLocation>
</comment>
<keyword evidence="5" id="KW-0572">Peptidoglycan-anchor</keyword>
<dbReference type="InterPro" id="IPR013378">
    <property type="entry name" value="InlB-like_B-rpt"/>
</dbReference>
<accession>A0A926D2T2</accession>
<keyword evidence="3" id="KW-0964">Secreted</keyword>
<dbReference type="InterPro" id="IPR019931">
    <property type="entry name" value="LPXTG_anchor"/>
</dbReference>
<feature type="region of interest" description="Disordered" evidence="6">
    <location>
        <begin position="235"/>
        <end position="330"/>
    </location>
</feature>